<keyword evidence="2 4" id="KW-0689">Ribosomal protein</keyword>
<reference evidence="6" key="1">
    <citation type="journal article" date="2014" name="Genome Biol. Evol.">
        <title>Pangenome evidence for extensive interdomain horizontal transfer affecting lineage core and shell genes in uncultured planktonic thaumarchaeota and euryarchaeota.</title>
        <authorList>
            <person name="Deschamps P."/>
            <person name="Zivanovic Y."/>
            <person name="Moreira D."/>
            <person name="Rodriguez-Valera F."/>
            <person name="Lopez-Garcia P."/>
        </authorList>
    </citation>
    <scope>NUCLEOTIDE SEQUENCE</scope>
</reference>
<dbReference type="GO" id="GO:0005840">
    <property type="term" value="C:ribosome"/>
    <property type="evidence" value="ECO:0007669"/>
    <property type="project" value="UniProtKB-KW"/>
</dbReference>
<proteinExistence type="inferred from homology"/>
<dbReference type="GO" id="GO:1990904">
    <property type="term" value="C:ribonucleoprotein complex"/>
    <property type="evidence" value="ECO:0007669"/>
    <property type="project" value="UniProtKB-KW"/>
</dbReference>
<evidence type="ECO:0000256" key="2">
    <source>
        <dbReference type="ARBA" id="ARBA00022980"/>
    </source>
</evidence>
<evidence type="ECO:0000256" key="3">
    <source>
        <dbReference type="ARBA" id="ARBA00023274"/>
    </source>
</evidence>
<sequence length="103" mass="10099">MEYVYAAMMLHSAEKDIDEKAVGAVLKAAGVKADDARVKALVASLASVDIGEAMSQAIAAPAASAPAAAAGGSSDAPAAEEAAAEEEEEDDGAGFEGLGSLFG</sequence>
<dbReference type="EMBL" id="KF900366">
    <property type="protein sequence ID" value="AIE92464.1"/>
    <property type="molecule type" value="Genomic_DNA"/>
</dbReference>
<dbReference type="GO" id="GO:0003735">
    <property type="term" value="F:structural constituent of ribosome"/>
    <property type="evidence" value="ECO:0007669"/>
    <property type="project" value="InterPro"/>
</dbReference>
<dbReference type="Pfam" id="PF00428">
    <property type="entry name" value="Ribosomal_60s"/>
    <property type="match status" value="1"/>
</dbReference>
<feature type="compositionally biased region" description="Acidic residues" evidence="5">
    <location>
        <begin position="82"/>
        <end position="93"/>
    </location>
</feature>
<evidence type="ECO:0000313" key="6">
    <source>
        <dbReference type="EMBL" id="AIE92464.1"/>
    </source>
</evidence>
<dbReference type="InterPro" id="IPR027534">
    <property type="entry name" value="Ribosomal_P1/P2"/>
</dbReference>
<comment type="function">
    <text evidence="4">Forms part of the ribosomal stalk, playing a central role in the interaction of the ribosome with GTP-bound translation factors.</text>
</comment>
<dbReference type="NCBIfam" id="TIGR03685">
    <property type="entry name" value="ribo_P1_arch"/>
    <property type="match status" value="1"/>
</dbReference>
<organism evidence="6">
    <name type="scientific">uncultured marine group II/III euryarchaeote AD1000_23_G03</name>
    <dbReference type="NCBI Taxonomy" id="1457739"/>
    <lineage>
        <taxon>Archaea</taxon>
        <taxon>Methanobacteriati</taxon>
        <taxon>Methanobacteriota</taxon>
        <taxon>environmental samples</taxon>
    </lineage>
</organism>
<dbReference type="HAMAP" id="MF_01478">
    <property type="entry name" value="Ribosomal_L12_arch"/>
    <property type="match status" value="1"/>
</dbReference>
<dbReference type="AlphaFoldDB" id="A0A075FM60"/>
<evidence type="ECO:0000256" key="5">
    <source>
        <dbReference type="SAM" id="MobiDB-lite"/>
    </source>
</evidence>
<gene>
    <name evidence="4" type="primary">rpl12</name>
</gene>
<comment type="subunit">
    <text evidence="4">Part of the 50S ribosomal subunit. Homodimer, it forms part of the ribosomal stalk which helps the ribosome interact with GTP-bound translation factors. Forms a heptameric L10(L12)2(L12)2(L12)2 complex, where L10 forms an elongated spine to which the L12 dimers bind in a sequential fashion.</text>
</comment>
<evidence type="ECO:0000256" key="4">
    <source>
        <dbReference type="HAMAP-Rule" id="MF_01478"/>
    </source>
</evidence>
<comment type="similarity">
    <text evidence="1 4">Belongs to the eukaryotic ribosomal protein P1/P2 family.</text>
</comment>
<name>A0A075FM60_9EURY</name>
<feature type="compositionally biased region" description="Low complexity" evidence="5">
    <location>
        <begin position="66"/>
        <end position="81"/>
    </location>
</feature>
<dbReference type="InterPro" id="IPR022295">
    <property type="entry name" value="Ribosomal_P1_arc"/>
</dbReference>
<feature type="compositionally biased region" description="Gly residues" evidence="5">
    <location>
        <begin position="94"/>
        <end position="103"/>
    </location>
</feature>
<evidence type="ECO:0000256" key="1">
    <source>
        <dbReference type="ARBA" id="ARBA00005436"/>
    </source>
</evidence>
<accession>A0A075FM60</accession>
<dbReference type="InterPro" id="IPR038716">
    <property type="entry name" value="P1/P2_N_sf"/>
</dbReference>
<keyword evidence="3 4" id="KW-0687">Ribonucleoprotein</keyword>
<dbReference type="FunFam" id="1.10.10.1410:FF:000002">
    <property type="entry name" value="60S acidic ribosomal protein P2"/>
    <property type="match status" value="1"/>
</dbReference>
<dbReference type="Gene3D" id="1.10.10.1410">
    <property type="match status" value="1"/>
</dbReference>
<protein>
    <recommendedName>
        <fullName evidence="4">Large ribosomal subunit protein P1</fullName>
    </recommendedName>
</protein>
<dbReference type="GO" id="GO:0006414">
    <property type="term" value="P:translational elongation"/>
    <property type="evidence" value="ECO:0007669"/>
    <property type="project" value="InterPro"/>
</dbReference>
<feature type="region of interest" description="Disordered" evidence="5">
    <location>
        <begin position="66"/>
        <end position="103"/>
    </location>
</feature>